<gene>
    <name evidence="3" type="ORF">Ga0061068_10964</name>
</gene>
<dbReference type="OrthoDB" id="8479562at2"/>
<dbReference type="RefSeq" id="WP_055423912.1">
    <property type="nucleotide sequence ID" value="NZ_CYHH01000009.1"/>
</dbReference>
<dbReference type="Proteomes" id="UP000182108">
    <property type="component" value="Unassembled WGS sequence"/>
</dbReference>
<dbReference type="PIRSF" id="PIRSF028688">
    <property type="entry name" value="UCP_imp_028688"/>
    <property type="match status" value="1"/>
</dbReference>
<feature type="chain" id="PRO_5005505708" description="FlgO domain-containing protein" evidence="1">
    <location>
        <begin position="21"/>
        <end position="176"/>
    </location>
</feature>
<organism evidence="3 4">
    <name type="scientific">Tepidiphilus thermophilus</name>
    <dbReference type="NCBI Taxonomy" id="876478"/>
    <lineage>
        <taxon>Bacteria</taxon>
        <taxon>Pseudomonadati</taxon>
        <taxon>Pseudomonadota</taxon>
        <taxon>Hydrogenophilia</taxon>
        <taxon>Hydrogenophilales</taxon>
        <taxon>Hydrogenophilaceae</taxon>
        <taxon>Tepidiphilus</taxon>
    </lineage>
</organism>
<reference evidence="4" key="1">
    <citation type="submission" date="2015-08" db="EMBL/GenBank/DDBJ databases">
        <authorList>
            <person name="Babu N.S."/>
            <person name="Beckwith C.J."/>
            <person name="Beseler K.G."/>
            <person name="Brison A."/>
            <person name="Carone J.V."/>
            <person name="Caskin T.P."/>
            <person name="Diamond M."/>
            <person name="Durham M.E."/>
            <person name="Foxe J.M."/>
            <person name="Go M."/>
            <person name="Henderson B.A."/>
            <person name="Jones I.B."/>
            <person name="McGettigan J.A."/>
            <person name="Micheletti S.J."/>
            <person name="Nasrallah M.E."/>
            <person name="Ortiz D."/>
            <person name="Piller C.R."/>
            <person name="Privatt S.R."/>
            <person name="Schneider S.L."/>
            <person name="Sharp S."/>
            <person name="Smith T.C."/>
            <person name="Stanton J.D."/>
            <person name="Ullery H.E."/>
            <person name="Wilson R.J."/>
            <person name="Serrano M.G."/>
            <person name="Buck G."/>
            <person name="Lee V."/>
            <person name="Wang Y."/>
            <person name="Carvalho R."/>
            <person name="Voegtly L."/>
            <person name="Shi R."/>
            <person name="Duckworth R."/>
            <person name="Johnson A."/>
            <person name="Loviza R."/>
            <person name="Walstead R."/>
            <person name="Shah Z."/>
            <person name="Kiflezghi M."/>
            <person name="Wade K."/>
            <person name="Ball S.L."/>
            <person name="Bradley K.W."/>
            <person name="Asai D.J."/>
            <person name="Bowman C.A."/>
            <person name="Russell D.A."/>
            <person name="Pope W.H."/>
            <person name="Jacobs-Sera D."/>
            <person name="Hendrix R.W."/>
            <person name="Hatfull G.F."/>
        </authorList>
    </citation>
    <scope>NUCLEOTIDE SEQUENCE [LARGE SCALE GENOMIC DNA]</scope>
    <source>
        <strain evidence="4">JCM 19170</strain>
    </source>
</reference>
<dbReference type="InterPro" id="IPR014549">
    <property type="entry name" value="FlgO"/>
</dbReference>
<keyword evidence="1" id="KW-0732">Signal</keyword>
<name>A0A0K6IWZ3_9PROT</name>
<dbReference type="InterPro" id="IPR041215">
    <property type="entry name" value="FlgO_dom"/>
</dbReference>
<dbReference type="PROSITE" id="PS51257">
    <property type="entry name" value="PROKAR_LIPOPROTEIN"/>
    <property type="match status" value="1"/>
</dbReference>
<evidence type="ECO:0000313" key="3">
    <source>
        <dbReference type="EMBL" id="CUB07635.1"/>
    </source>
</evidence>
<feature type="signal peptide" evidence="1">
    <location>
        <begin position="1"/>
        <end position="20"/>
    </location>
</feature>
<protein>
    <recommendedName>
        <fullName evidence="2">FlgO domain-containing protein</fullName>
    </recommendedName>
</protein>
<evidence type="ECO:0000259" key="2">
    <source>
        <dbReference type="Pfam" id="PF17680"/>
    </source>
</evidence>
<dbReference type="EMBL" id="CYHH01000009">
    <property type="protein sequence ID" value="CUB07635.1"/>
    <property type="molecule type" value="Genomic_DNA"/>
</dbReference>
<evidence type="ECO:0000256" key="1">
    <source>
        <dbReference type="SAM" id="SignalP"/>
    </source>
</evidence>
<accession>A0A0K6IWZ3</accession>
<feature type="domain" description="FlgO" evidence="2">
    <location>
        <begin position="41"/>
        <end position="169"/>
    </location>
</feature>
<keyword evidence="4" id="KW-1185">Reference proteome</keyword>
<evidence type="ECO:0000313" key="4">
    <source>
        <dbReference type="Proteomes" id="UP000182108"/>
    </source>
</evidence>
<dbReference type="Pfam" id="PF17680">
    <property type="entry name" value="FlgO"/>
    <property type="match status" value="1"/>
</dbReference>
<sequence length="176" mass="19088">MRRILSPLMLASALALSACATETLPPPPKADPSMVVNKAYETADALIDQLPPELRAGPVLFATFVDVDALDRSTTLGRTLTEQVANRFVQRGFVVTELKLRTAVFVKRDTGELMLSREVDQIAREHDARIVVAGTYSPAKEAVYLSAKAIDPATGQVLAAKDTIVPMDNNVKSLLR</sequence>
<proteinExistence type="predicted"/>
<dbReference type="AlphaFoldDB" id="A0A0K6IWZ3"/>